<comment type="similarity">
    <text evidence="1">Belongs to the glycosyl hydrolase 25 family.</text>
</comment>
<dbReference type="InterPro" id="IPR017853">
    <property type="entry name" value="GH"/>
</dbReference>
<dbReference type="Pfam" id="PF01183">
    <property type="entry name" value="Glyco_hydro_25"/>
    <property type="match status" value="1"/>
</dbReference>
<dbReference type="GO" id="GO:0016998">
    <property type="term" value="P:cell wall macromolecule catabolic process"/>
    <property type="evidence" value="ECO:0007669"/>
    <property type="project" value="InterPro"/>
</dbReference>
<dbReference type="GO" id="GO:0009253">
    <property type="term" value="P:peptidoglycan catabolic process"/>
    <property type="evidence" value="ECO:0007669"/>
    <property type="project" value="InterPro"/>
</dbReference>
<evidence type="ECO:0000256" key="4">
    <source>
        <dbReference type="SAM" id="Phobius"/>
    </source>
</evidence>
<organism evidence="5 6">
    <name type="scientific">Flavobacterium silvaticum</name>
    <dbReference type="NCBI Taxonomy" id="1852020"/>
    <lineage>
        <taxon>Bacteria</taxon>
        <taxon>Pseudomonadati</taxon>
        <taxon>Bacteroidota</taxon>
        <taxon>Flavobacteriia</taxon>
        <taxon>Flavobacteriales</taxon>
        <taxon>Flavobacteriaceae</taxon>
        <taxon>Flavobacterium</taxon>
    </lineage>
</organism>
<name>A0A972G2U5_9FLAO</name>
<dbReference type="Gene3D" id="3.20.20.80">
    <property type="entry name" value="Glycosidases"/>
    <property type="match status" value="1"/>
</dbReference>
<dbReference type="PROSITE" id="PS51904">
    <property type="entry name" value="GLYCOSYL_HYDROL_F25_2"/>
    <property type="match status" value="1"/>
</dbReference>
<dbReference type="GO" id="GO:0003796">
    <property type="term" value="F:lysozyme activity"/>
    <property type="evidence" value="ECO:0007669"/>
    <property type="project" value="InterPro"/>
</dbReference>
<keyword evidence="6" id="KW-1185">Reference proteome</keyword>
<dbReference type="PANTHER" id="PTHR34135:SF2">
    <property type="entry name" value="LYSOZYME"/>
    <property type="match status" value="1"/>
</dbReference>
<keyword evidence="4" id="KW-0472">Membrane</keyword>
<evidence type="ECO:0000256" key="3">
    <source>
        <dbReference type="ARBA" id="ARBA00023295"/>
    </source>
</evidence>
<dbReference type="AlphaFoldDB" id="A0A972G2U5"/>
<sequence length="282" mass="32442">MAATRKRSSAKPATRRGKKGSRIKWGWIATLVFVMALAFAAWHYRSGIAYYFSFKSRYANQQKEGTLSAVHTIQVLSKHEGKSIGFDVSEYQGKITWDAIGKAEGKYPLDFVFIRSTAGSDKTDKKFDDNWTGAKKAGFMRGAYHYYRPNENSLQQAGNFILNTPLRKGDLPPILDIEQMPENQSMDRLKLGLHKWLDAVEKHYGVQPIIYTGEKYYDSFLAEEFSEYTFWIANYNFFVEEIESGWMFWQFTESAEVPGIPGKVDLNVFNGPKERLEYFGME</sequence>
<comment type="caution">
    <text evidence="5">The sequence shown here is derived from an EMBL/GenBank/DDBJ whole genome shotgun (WGS) entry which is preliminary data.</text>
</comment>
<keyword evidence="2 5" id="KW-0378">Hydrolase</keyword>
<keyword evidence="4" id="KW-1133">Transmembrane helix</keyword>
<evidence type="ECO:0000256" key="2">
    <source>
        <dbReference type="ARBA" id="ARBA00022801"/>
    </source>
</evidence>
<dbReference type="RefSeq" id="WP_169528555.1">
    <property type="nucleotide sequence ID" value="NZ_JAAMPU010000108.1"/>
</dbReference>
<evidence type="ECO:0000256" key="1">
    <source>
        <dbReference type="ARBA" id="ARBA00010646"/>
    </source>
</evidence>
<dbReference type="PANTHER" id="PTHR34135">
    <property type="entry name" value="LYSOZYME"/>
    <property type="match status" value="1"/>
</dbReference>
<protein>
    <submittedName>
        <fullName evidence="5">Glycoside hydrolase family 25 protein</fullName>
    </submittedName>
</protein>
<evidence type="ECO:0000313" key="6">
    <source>
        <dbReference type="Proteomes" id="UP000712080"/>
    </source>
</evidence>
<accession>A0A972G2U5</accession>
<dbReference type="InterPro" id="IPR002053">
    <property type="entry name" value="Glyco_hydro_25"/>
</dbReference>
<dbReference type="SMART" id="SM00641">
    <property type="entry name" value="Glyco_25"/>
    <property type="match status" value="1"/>
</dbReference>
<reference evidence="5" key="1">
    <citation type="submission" date="2020-02" db="EMBL/GenBank/DDBJ databases">
        <title>Flavobacterium sp. genome.</title>
        <authorList>
            <person name="Jung H.S."/>
            <person name="Baek J.H."/>
            <person name="Jeon C.O."/>
        </authorList>
    </citation>
    <scope>NUCLEOTIDE SEQUENCE</scope>
    <source>
        <strain evidence="5">SE-s28</strain>
    </source>
</reference>
<dbReference type="EMBL" id="JAAMPU010000108">
    <property type="protein sequence ID" value="NMH29466.1"/>
    <property type="molecule type" value="Genomic_DNA"/>
</dbReference>
<dbReference type="Proteomes" id="UP000712080">
    <property type="component" value="Unassembled WGS sequence"/>
</dbReference>
<keyword evidence="4" id="KW-0812">Transmembrane</keyword>
<gene>
    <name evidence="5" type="ORF">G6047_15615</name>
</gene>
<dbReference type="InterPro" id="IPR018077">
    <property type="entry name" value="Glyco_hydro_fam25_subgr"/>
</dbReference>
<proteinExistence type="inferred from homology"/>
<feature type="transmembrane region" description="Helical" evidence="4">
    <location>
        <begin position="25"/>
        <end position="44"/>
    </location>
</feature>
<evidence type="ECO:0000313" key="5">
    <source>
        <dbReference type="EMBL" id="NMH29466.1"/>
    </source>
</evidence>
<dbReference type="GO" id="GO:0016052">
    <property type="term" value="P:carbohydrate catabolic process"/>
    <property type="evidence" value="ECO:0007669"/>
    <property type="project" value="TreeGrafter"/>
</dbReference>
<keyword evidence="3" id="KW-0326">Glycosidase</keyword>
<dbReference type="SUPFAM" id="SSF51445">
    <property type="entry name" value="(Trans)glycosidases"/>
    <property type="match status" value="1"/>
</dbReference>